<dbReference type="PANTHER" id="PTHR23402:SF1">
    <property type="entry name" value="PYROGLUTAMYL-PEPTIDASE I"/>
    <property type="match status" value="1"/>
</dbReference>
<evidence type="ECO:0000256" key="4">
    <source>
        <dbReference type="ARBA" id="ARBA00022670"/>
    </source>
</evidence>
<evidence type="ECO:0000256" key="8">
    <source>
        <dbReference type="ARBA" id="ARBA00031559"/>
    </source>
</evidence>
<dbReference type="GO" id="GO:0006508">
    <property type="term" value="P:proteolysis"/>
    <property type="evidence" value="ECO:0007669"/>
    <property type="project" value="UniProtKB-KW"/>
</dbReference>
<evidence type="ECO:0000256" key="2">
    <source>
        <dbReference type="ARBA" id="ARBA00019191"/>
    </source>
</evidence>
<gene>
    <name evidence="9" type="ORF">DCF17_17225</name>
</gene>
<dbReference type="EMBL" id="QBMN01000141">
    <property type="protein sequence ID" value="PZO36503.1"/>
    <property type="molecule type" value="Genomic_DNA"/>
</dbReference>
<protein>
    <recommendedName>
        <fullName evidence="2">Pyrrolidone-carboxylate peptidase</fullName>
    </recommendedName>
    <alternativeName>
        <fullName evidence="7">5-oxoprolyl-peptidase</fullName>
    </alternativeName>
    <alternativeName>
        <fullName evidence="8">Pyroglutamyl-peptidase I</fullName>
    </alternativeName>
</protein>
<evidence type="ECO:0000256" key="7">
    <source>
        <dbReference type="ARBA" id="ARBA00030836"/>
    </source>
</evidence>
<dbReference type="InterPro" id="IPR000816">
    <property type="entry name" value="Peptidase_C15"/>
</dbReference>
<dbReference type="PANTHER" id="PTHR23402">
    <property type="entry name" value="PROTEASE FAMILY C15 PYROGLUTAMYL-PEPTIDASE I-RELATED"/>
    <property type="match status" value="1"/>
</dbReference>
<accession>A0A2W4VUG9</accession>
<dbReference type="AlphaFoldDB" id="A0A2W4VUG9"/>
<sequence length="173" mass="19024">MLLTTFAPWRAHQPSNAADDLVAHLQNQQQIPGGTTVMRQIPVSFELAPIRVIAKAVERQSGVVVCCGMAEGRSHLHLERYGRADDLAVSTSLPLDDLIADTHLTAISDCAGDYVCNHLYYRLLGAIAQHRWPMQALFIHIPPLTPATQPLLARDLALILHRLASLKPSAQKK</sequence>
<comment type="similarity">
    <text evidence="1">Belongs to the peptidase C15 family.</text>
</comment>
<reference evidence="10" key="1">
    <citation type="submission" date="2018-04" db="EMBL/GenBank/DDBJ databases">
        <authorList>
            <person name="Cornet L."/>
        </authorList>
    </citation>
    <scope>NUCLEOTIDE SEQUENCE [LARGE SCALE GENOMIC DNA]</scope>
</reference>
<dbReference type="Proteomes" id="UP000249081">
    <property type="component" value="Unassembled WGS sequence"/>
</dbReference>
<keyword evidence="6" id="KW-0788">Thiol protease</keyword>
<dbReference type="GO" id="GO:0016920">
    <property type="term" value="F:pyroglutamyl-peptidase activity"/>
    <property type="evidence" value="ECO:0007669"/>
    <property type="project" value="InterPro"/>
</dbReference>
<evidence type="ECO:0000256" key="6">
    <source>
        <dbReference type="ARBA" id="ARBA00022807"/>
    </source>
</evidence>
<dbReference type="InterPro" id="IPR036440">
    <property type="entry name" value="Peptidase_C15-like_sf"/>
</dbReference>
<name>A0A2W4VUG9_9CYAN</name>
<dbReference type="GO" id="GO:0005829">
    <property type="term" value="C:cytosol"/>
    <property type="evidence" value="ECO:0007669"/>
    <property type="project" value="InterPro"/>
</dbReference>
<evidence type="ECO:0000313" key="9">
    <source>
        <dbReference type="EMBL" id="PZO36503.1"/>
    </source>
</evidence>
<evidence type="ECO:0000313" key="10">
    <source>
        <dbReference type="Proteomes" id="UP000249081"/>
    </source>
</evidence>
<proteinExistence type="inferred from homology"/>
<evidence type="ECO:0000256" key="1">
    <source>
        <dbReference type="ARBA" id="ARBA00006641"/>
    </source>
</evidence>
<organism evidence="9 10">
    <name type="scientific">Shackletoniella antarctica</name>
    <dbReference type="NCBI Taxonomy" id="268115"/>
    <lineage>
        <taxon>Bacteria</taxon>
        <taxon>Bacillati</taxon>
        <taxon>Cyanobacteriota</taxon>
        <taxon>Cyanophyceae</taxon>
        <taxon>Oculatellales</taxon>
        <taxon>Oculatellaceae</taxon>
        <taxon>Shackletoniella</taxon>
    </lineage>
</organism>
<keyword evidence="4" id="KW-0645">Protease</keyword>
<dbReference type="Pfam" id="PF01470">
    <property type="entry name" value="Peptidase_C15"/>
    <property type="match status" value="2"/>
</dbReference>
<comment type="caution">
    <text evidence="9">The sequence shown here is derived from an EMBL/GenBank/DDBJ whole genome shotgun (WGS) entry which is preliminary data.</text>
</comment>
<reference evidence="9 10" key="2">
    <citation type="submission" date="2018-06" db="EMBL/GenBank/DDBJ databases">
        <title>Metagenomic assembly of (sub)arctic Cyanobacteria and their associated microbiome from non-axenic cultures.</title>
        <authorList>
            <person name="Baurain D."/>
        </authorList>
    </citation>
    <scope>NUCLEOTIDE SEQUENCE [LARGE SCALE GENOMIC DNA]</scope>
    <source>
        <strain evidence="9">ULC041bin1</strain>
    </source>
</reference>
<dbReference type="SUPFAM" id="SSF53182">
    <property type="entry name" value="Pyrrolidone carboxyl peptidase (pyroglutamate aminopeptidase)"/>
    <property type="match status" value="1"/>
</dbReference>
<evidence type="ECO:0000256" key="3">
    <source>
        <dbReference type="ARBA" id="ARBA00022490"/>
    </source>
</evidence>
<keyword evidence="3" id="KW-0963">Cytoplasm</keyword>
<dbReference type="InterPro" id="IPR016125">
    <property type="entry name" value="Peptidase_C15-like"/>
</dbReference>
<evidence type="ECO:0000256" key="5">
    <source>
        <dbReference type="ARBA" id="ARBA00022801"/>
    </source>
</evidence>
<dbReference type="PRINTS" id="PR00706">
    <property type="entry name" value="PYROGLUPTASE"/>
</dbReference>
<keyword evidence="5" id="KW-0378">Hydrolase</keyword>
<dbReference type="Gene3D" id="3.40.630.20">
    <property type="entry name" value="Peptidase C15, pyroglutamyl peptidase I-like"/>
    <property type="match status" value="2"/>
</dbReference>